<proteinExistence type="predicted"/>
<gene>
    <name evidence="1" type="ORF">C7B65_20175</name>
</gene>
<sequence>MNLFRSRAHHLIDNLSDQEVEGLWIELETLYHDLYMLKAVEASQHTHRPGDTLTREDALRLLPLIHSSSRAL</sequence>
<dbReference type="STRING" id="1920490.GCA_001895925_02066"/>
<protein>
    <submittedName>
        <fullName evidence="1">Uncharacterized protein</fullName>
    </submittedName>
</protein>
<dbReference type="OrthoDB" id="488616at2"/>
<evidence type="ECO:0000313" key="2">
    <source>
        <dbReference type="Proteomes" id="UP000238634"/>
    </source>
</evidence>
<keyword evidence="2" id="KW-1185">Reference proteome</keyword>
<comment type="caution">
    <text evidence="1">The sequence shown here is derived from an EMBL/GenBank/DDBJ whole genome shotgun (WGS) entry which is preliminary data.</text>
</comment>
<name>A0A2T1D8R2_9CYAN</name>
<reference evidence="1 2" key="1">
    <citation type="submission" date="2018-02" db="EMBL/GenBank/DDBJ databases">
        <authorList>
            <person name="Cohen D.B."/>
            <person name="Kent A.D."/>
        </authorList>
    </citation>
    <scope>NUCLEOTIDE SEQUENCE [LARGE SCALE GENOMIC DNA]</scope>
    <source>
        <strain evidence="1 2">ULC007</strain>
    </source>
</reference>
<dbReference type="EMBL" id="PVWG01000035">
    <property type="protein sequence ID" value="PSB16898.1"/>
    <property type="molecule type" value="Genomic_DNA"/>
</dbReference>
<dbReference type="Proteomes" id="UP000238634">
    <property type="component" value="Unassembled WGS sequence"/>
</dbReference>
<organism evidence="1 2">
    <name type="scientific">Phormidesmis priestleyi ULC007</name>
    <dbReference type="NCBI Taxonomy" id="1920490"/>
    <lineage>
        <taxon>Bacteria</taxon>
        <taxon>Bacillati</taxon>
        <taxon>Cyanobacteriota</taxon>
        <taxon>Cyanophyceae</taxon>
        <taxon>Leptolyngbyales</taxon>
        <taxon>Leptolyngbyaceae</taxon>
        <taxon>Phormidesmis</taxon>
    </lineage>
</organism>
<accession>A0A2T1D8R2</accession>
<dbReference type="AlphaFoldDB" id="A0A2T1D8R2"/>
<reference evidence="1 2" key="2">
    <citation type="submission" date="2018-03" db="EMBL/GenBank/DDBJ databases">
        <title>The ancient ancestry and fast evolution of plastids.</title>
        <authorList>
            <person name="Moore K.R."/>
            <person name="Magnabosco C."/>
            <person name="Momper L."/>
            <person name="Gold D.A."/>
            <person name="Bosak T."/>
            <person name="Fournier G.P."/>
        </authorList>
    </citation>
    <scope>NUCLEOTIDE SEQUENCE [LARGE SCALE GENOMIC DNA]</scope>
    <source>
        <strain evidence="1 2">ULC007</strain>
    </source>
</reference>
<evidence type="ECO:0000313" key="1">
    <source>
        <dbReference type="EMBL" id="PSB16898.1"/>
    </source>
</evidence>